<feature type="signal peptide" evidence="3">
    <location>
        <begin position="1"/>
        <end position="19"/>
    </location>
</feature>
<organism evidence="4 5">
    <name type="scientific">Exidia glandulosa HHB12029</name>
    <dbReference type="NCBI Taxonomy" id="1314781"/>
    <lineage>
        <taxon>Eukaryota</taxon>
        <taxon>Fungi</taxon>
        <taxon>Dikarya</taxon>
        <taxon>Basidiomycota</taxon>
        <taxon>Agaricomycotina</taxon>
        <taxon>Agaricomycetes</taxon>
        <taxon>Auriculariales</taxon>
        <taxon>Exidiaceae</taxon>
        <taxon>Exidia</taxon>
    </lineage>
</organism>
<evidence type="ECO:0000313" key="4">
    <source>
        <dbReference type="EMBL" id="KZV80282.1"/>
    </source>
</evidence>
<keyword evidence="3" id="KW-0732">Signal</keyword>
<gene>
    <name evidence="4" type="ORF">EXIGLDRAFT_845692</name>
</gene>
<feature type="compositionally biased region" description="Low complexity" evidence="1">
    <location>
        <begin position="317"/>
        <end position="329"/>
    </location>
</feature>
<feature type="compositionally biased region" description="Low complexity" evidence="1">
    <location>
        <begin position="161"/>
        <end position="180"/>
    </location>
</feature>
<dbReference type="EMBL" id="KV426500">
    <property type="protein sequence ID" value="KZV80282.1"/>
    <property type="molecule type" value="Genomic_DNA"/>
</dbReference>
<reference evidence="4 5" key="1">
    <citation type="journal article" date="2016" name="Mol. Biol. Evol.">
        <title>Comparative Genomics of Early-Diverging Mushroom-Forming Fungi Provides Insights into the Origins of Lignocellulose Decay Capabilities.</title>
        <authorList>
            <person name="Nagy L.G."/>
            <person name="Riley R."/>
            <person name="Tritt A."/>
            <person name="Adam C."/>
            <person name="Daum C."/>
            <person name="Floudas D."/>
            <person name="Sun H."/>
            <person name="Yadav J.S."/>
            <person name="Pangilinan J."/>
            <person name="Larsson K.H."/>
            <person name="Matsuura K."/>
            <person name="Barry K."/>
            <person name="Labutti K."/>
            <person name="Kuo R."/>
            <person name="Ohm R.A."/>
            <person name="Bhattacharya S.S."/>
            <person name="Shirouzu T."/>
            <person name="Yoshinaga Y."/>
            <person name="Martin F.M."/>
            <person name="Grigoriev I.V."/>
            <person name="Hibbett D.S."/>
        </authorList>
    </citation>
    <scope>NUCLEOTIDE SEQUENCE [LARGE SCALE GENOMIC DNA]</scope>
    <source>
        <strain evidence="4 5">HHB12029</strain>
    </source>
</reference>
<evidence type="ECO:0000313" key="5">
    <source>
        <dbReference type="Proteomes" id="UP000077266"/>
    </source>
</evidence>
<evidence type="ECO:0000256" key="1">
    <source>
        <dbReference type="SAM" id="MobiDB-lite"/>
    </source>
</evidence>
<evidence type="ECO:0000256" key="3">
    <source>
        <dbReference type="SAM" id="SignalP"/>
    </source>
</evidence>
<protein>
    <recommendedName>
        <fullName evidence="6">Mid2 domain-containing protein</fullName>
    </recommendedName>
</protein>
<feature type="region of interest" description="Disordered" evidence="1">
    <location>
        <begin position="227"/>
        <end position="329"/>
    </location>
</feature>
<feature type="compositionally biased region" description="Basic residues" evidence="1">
    <location>
        <begin position="260"/>
        <end position="271"/>
    </location>
</feature>
<proteinExistence type="predicted"/>
<dbReference type="AlphaFoldDB" id="A0A165BBV9"/>
<dbReference type="OrthoDB" id="10554429at2759"/>
<keyword evidence="5" id="KW-1185">Reference proteome</keyword>
<feature type="region of interest" description="Disordered" evidence="1">
    <location>
        <begin position="159"/>
        <end position="185"/>
    </location>
</feature>
<sequence>MFPMRWLLLCLAGLLSCAAERIVVSPNDPSIVRIGAGWTQSNASELSPVIPRACAAQLAGPSTTTAGDAFSFSFEGRSVELIMEPRAGHGVFTVSLDGEPFGANYTAASYCRVAYSSPALVPGRHTIHVQLLPSTEGAGSAAHLHLRSLIYDTGMSKRADSSATSASPEATPTEESTDSPLLIQDRPGTLPRRIIAGIALGVAGGIISLTFIIYFVHRSWRRKHPKPAPAIEMKVTPTSKKDRRASKFDQEYFLATPPPKPKKTRRRRRSSARGPPDAVNIKLTPPPLPTSEDGAHSPSVKHKPSVASAVSSEPTSDKAAPMDDAAAHA</sequence>
<feature type="chain" id="PRO_5007855576" description="Mid2 domain-containing protein" evidence="3">
    <location>
        <begin position="20"/>
        <end position="329"/>
    </location>
</feature>
<keyword evidence="2" id="KW-0472">Membrane</keyword>
<keyword evidence="2" id="KW-1133">Transmembrane helix</keyword>
<feature type="transmembrane region" description="Helical" evidence="2">
    <location>
        <begin position="194"/>
        <end position="216"/>
    </location>
</feature>
<evidence type="ECO:0000256" key="2">
    <source>
        <dbReference type="SAM" id="Phobius"/>
    </source>
</evidence>
<evidence type="ECO:0008006" key="6">
    <source>
        <dbReference type="Google" id="ProtNLM"/>
    </source>
</evidence>
<name>A0A165BBV9_EXIGL</name>
<keyword evidence="2" id="KW-0812">Transmembrane</keyword>
<dbReference type="Proteomes" id="UP000077266">
    <property type="component" value="Unassembled WGS sequence"/>
</dbReference>
<dbReference type="PROSITE" id="PS51257">
    <property type="entry name" value="PROKAR_LIPOPROTEIN"/>
    <property type="match status" value="1"/>
</dbReference>
<dbReference type="InParanoid" id="A0A165BBV9"/>
<dbReference type="Gene3D" id="2.60.120.260">
    <property type="entry name" value="Galactose-binding domain-like"/>
    <property type="match status" value="1"/>
</dbReference>
<accession>A0A165BBV9</accession>